<feature type="non-terminal residue" evidence="8">
    <location>
        <position position="1"/>
    </location>
</feature>
<evidence type="ECO:0000313" key="9">
    <source>
        <dbReference type="Proteomes" id="UP000837857"/>
    </source>
</evidence>
<dbReference type="SMART" id="SM00220">
    <property type="entry name" value="S_TKc"/>
    <property type="match status" value="1"/>
</dbReference>
<dbReference type="SUPFAM" id="SSF56112">
    <property type="entry name" value="Protein kinase-like (PK-like)"/>
    <property type="match status" value="1"/>
</dbReference>
<name>A0ABN8ISZ5_9NEOP</name>
<dbReference type="EMBL" id="OW152816">
    <property type="protein sequence ID" value="CAH2065890.1"/>
    <property type="molecule type" value="Genomic_DNA"/>
</dbReference>
<keyword evidence="3" id="KW-0418">Kinase</keyword>
<accession>A0ABN8ISZ5</accession>
<evidence type="ECO:0000256" key="2">
    <source>
        <dbReference type="ARBA" id="ARBA00022741"/>
    </source>
</evidence>
<keyword evidence="1" id="KW-0808">Transferase</keyword>
<proteinExistence type="inferred from homology"/>
<dbReference type="InterPro" id="IPR011009">
    <property type="entry name" value="Kinase-like_dom_sf"/>
</dbReference>
<dbReference type="InterPro" id="IPR050339">
    <property type="entry name" value="CC_SR_Kinase"/>
</dbReference>
<sequence length="278" mass="31139">MESHKKDKWEALTTVKSFDLGIARNSHHEAIFSHGIQQVDIVNSTATTPISLKNSEDLTLQHSDSSDSAGFGSSFVSECNYPATWSHIDVIIDMFTQLVRGLHYIHSRGVIHHDIKPSNVFVGQSETGLLVQLGDFGLACPLQQSHSGLALGTHLYAAPEQLDGQCNPKSDMYSLGIILLEMVERFSTEMERVKTITDLRKGQIPARLTANFPKIAHIIGKLVQWRPTKRLDTKQLLDELKYLSEDKDDTIRSLKEELAAKDDEIAKLKMMLAKYNPE</sequence>
<evidence type="ECO:0000256" key="4">
    <source>
        <dbReference type="ARBA" id="ARBA00022840"/>
    </source>
</evidence>
<evidence type="ECO:0000259" key="7">
    <source>
        <dbReference type="PROSITE" id="PS50011"/>
    </source>
</evidence>
<organism evidence="8 9">
    <name type="scientific">Iphiclides podalirius</name>
    <name type="common">scarce swallowtail</name>
    <dbReference type="NCBI Taxonomy" id="110791"/>
    <lineage>
        <taxon>Eukaryota</taxon>
        <taxon>Metazoa</taxon>
        <taxon>Ecdysozoa</taxon>
        <taxon>Arthropoda</taxon>
        <taxon>Hexapoda</taxon>
        <taxon>Insecta</taxon>
        <taxon>Pterygota</taxon>
        <taxon>Neoptera</taxon>
        <taxon>Endopterygota</taxon>
        <taxon>Lepidoptera</taxon>
        <taxon>Glossata</taxon>
        <taxon>Ditrysia</taxon>
        <taxon>Papilionoidea</taxon>
        <taxon>Papilionidae</taxon>
        <taxon>Papilioninae</taxon>
        <taxon>Iphiclides</taxon>
    </lineage>
</organism>
<dbReference type="Proteomes" id="UP000837857">
    <property type="component" value="Chromosome 4"/>
</dbReference>
<keyword evidence="9" id="KW-1185">Reference proteome</keyword>
<evidence type="ECO:0000256" key="3">
    <source>
        <dbReference type="ARBA" id="ARBA00022777"/>
    </source>
</evidence>
<dbReference type="PANTHER" id="PTHR11042:SF187">
    <property type="entry name" value="EUKARYOTIC TRANSLATION INITIATION FACTOR 2-ALPHA KINASE 2"/>
    <property type="match status" value="1"/>
</dbReference>
<feature type="coiled-coil region" evidence="6">
    <location>
        <begin position="244"/>
        <end position="271"/>
    </location>
</feature>
<gene>
    <name evidence="8" type="ORF">IPOD504_LOCUS13181</name>
</gene>
<dbReference type="PANTHER" id="PTHR11042">
    <property type="entry name" value="EUKARYOTIC TRANSLATION INITIATION FACTOR 2-ALPHA KINASE EIF2-ALPHA KINASE -RELATED"/>
    <property type="match status" value="1"/>
</dbReference>
<reference evidence="8" key="1">
    <citation type="submission" date="2022-03" db="EMBL/GenBank/DDBJ databases">
        <authorList>
            <person name="Martin H S."/>
        </authorList>
    </citation>
    <scope>NUCLEOTIDE SEQUENCE</scope>
</reference>
<evidence type="ECO:0000256" key="6">
    <source>
        <dbReference type="SAM" id="Coils"/>
    </source>
</evidence>
<protein>
    <recommendedName>
        <fullName evidence="7">Protein kinase domain-containing protein</fullName>
    </recommendedName>
</protein>
<keyword evidence="6" id="KW-0175">Coiled coil</keyword>
<evidence type="ECO:0000256" key="1">
    <source>
        <dbReference type="ARBA" id="ARBA00022679"/>
    </source>
</evidence>
<keyword evidence="4" id="KW-0067">ATP-binding</keyword>
<dbReference type="Gene3D" id="1.10.510.10">
    <property type="entry name" value="Transferase(Phosphotransferase) domain 1"/>
    <property type="match status" value="1"/>
</dbReference>
<keyword evidence="2" id="KW-0547">Nucleotide-binding</keyword>
<dbReference type="InterPro" id="IPR008271">
    <property type="entry name" value="Ser/Thr_kinase_AS"/>
</dbReference>
<dbReference type="InterPro" id="IPR000719">
    <property type="entry name" value="Prot_kinase_dom"/>
</dbReference>
<comment type="similarity">
    <text evidence="5">Belongs to the protein kinase superfamily. Ser/Thr protein kinase family. GCN2 subfamily.</text>
</comment>
<dbReference type="Pfam" id="PF00069">
    <property type="entry name" value="Pkinase"/>
    <property type="match status" value="1"/>
</dbReference>
<feature type="domain" description="Protein kinase" evidence="7">
    <location>
        <begin position="1"/>
        <end position="243"/>
    </location>
</feature>
<evidence type="ECO:0000313" key="8">
    <source>
        <dbReference type="EMBL" id="CAH2065890.1"/>
    </source>
</evidence>
<evidence type="ECO:0000256" key="5">
    <source>
        <dbReference type="ARBA" id="ARBA00037982"/>
    </source>
</evidence>
<dbReference type="PROSITE" id="PS50011">
    <property type="entry name" value="PROTEIN_KINASE_DOM"/>
    <property type="match status" value="1"/>
</dbReference>
<dbReference type="PROSITE" id="PS00108">
    <property type="entry name" value="PROTEIN_KINASE_ST"/>
    <property type="match status" value="1"/>
</dbReference>